<dbReference type="STRING" id="46680.GCA_000807755_02789"/>
<feature type="signal peptide" evidence="4">
    <location>
        <begin position="1"/>
        <end position="23"/>
    </location>
</feature>
<proteinExistence type="inferred from homology"/>
<evidence type="ECO:0000256" key="4">
    <source>
        <dbReference type="SAM" id="SignalP"/>
    </source>
</evidence>
<comment type="similarity">
    <text evidence="1">Belongs to the outer membrane porin (Opr) (TC 1.B.25) family.</text>
</comment>
<evidence type="ECO:0000313" key="6">
    <source>
        <dbReference type="Proteomes" id="UP000198145"/>
    </source>
</evidence>
<keyword evidence="2" id="KW-0813">Transport</keyword>
<dbReference type="Gene3D" id="2.40.160.10">
    <property type="entry name" value="Porin"/>
    <property type="match status" value="1"/>
</dbReference>
<evidence type="ECO:0000256" key="2">
    <source>
        <dbReference type="ARBA" id="ARBA00022448"/>
    </source>
</evidence>
<dbReference type="InterPro" id="IPR023614">
    <property type="entry name" value="Porin_dom_sf"/>
</dbReference>
<evidence type="ECO:0000313" key="5">
    <source>
        <dbReference type="EMBL" id="OWP50218.1"/>
    </source>
</evidence>
<dbReference type="InterPro" id="IPR005318">
    <property type="entry name" value="OM_porin_bac"/>
</dbReference>
<organism evidence="5 6">
    <name type="scientific">Pseudomonas nitroreducens</name>
    <dbReference type="NCBI Taxonomy" id="46680"/>
    <lineage>
        <taxon>Bacteria</taxon>
        <taxon>Pseudomonadati</taxon>
        <taxon>Pseudomonadota</taxon>
        <taxon>Gammaproteobacteria</taxon>
        <taxon>Pseudomonadales</taxon>
        <taxon>Pseudomonadaceae</taxon>
        <taxon>Pseudomonas</taxon>
    </lineage>
</organism>
<dbReference type="PANTHER" id="PTHR34596">
    <property type="entry name" value="CHITOPORIN"/>
    <property type="match status" value="1"/>
</dbReference>
<dbReference type="Proteomes" id="UP000198145">
    <property type="component" value="Unassembled WGS sequence"/>
</dbReference>
<protein>
    <submittedName>
        <fullName evidence="5">Outer membrane porin, OprD family</fullName>
    </submittedName>
</protein>
<dbReference type="PANTHER" id="PTHR34596:SF2">
    <property type="entry name" value="CHITOPORIN"/>
    <property type="match status" value="1"/>
</dbReference>
<name>A0A2D0ADQ3_PSENT</name>
<dbReference type="Pfam" id="PF03573">
    <property type="entry name" value="OprD"/>
    <property type="match status" value="1"/>
</dbReference>
<keyword evidence="3 4" id="KW-0732">Signal</keyword>
<comment type="caution">
    <text evidence="5">The sequence shown here is derived from an EMBL/GenBank/DDBJ whole genome shotgun (WGS) entry which is preliminary data.</text>
</comment>
<sequence>MKHLKRSAIVLAVSAAASQFAGAEPFVTDQADAKGFVEDAKLDVLLRNQYYDHDGKNGAADNRDWTQGFLANFSSGYTQGTVGFGVDAFGYLGIKLDAGRGRAGTGNLPVGNDGKPDDDYGKAGGALKVRISKTELKFGDMQPTAPVFAAGGTRLIPQTASGFNLLSSEIEGLDLEAGHFTSGTSPVTTARDGGLWAAYAAVETSDVDFLGGKYAINDNLSVSLYGSEFKDIWRQYYGNLNWVLPVANDQSLAFDFNIYRTNDEGQAKAGEISNTTWSLAAAYSFLQAHTVTLAYQKVHGDTPFDYVGFGDDGAGATGDSVFLANSVQYSDFNGPGERSWQVRYDLAMDTYGVPGLSFMARYINGTGIDGSHADADGAYVGLYGEDGSHHETDLEAKYVIQQGPAKDLSFRMRQAFHRANADQGEADNNELRLIVEYPLSIL</sequence>
<dbReference type="GO" id="GO:0015288">
    <property type="term" value="F:porin activity"/>
    <property type="evidence" value="ECO:0007669"/>
    <property type="project" value="TreeGrafter"/>
</dbReference>
<dbReference type="EMBL" id="NJBA01000004">
    <property type="protein sequence ID" value="OWP50218.1"/>
    <property type="molecule type" value="Genomic_DNA"/>
</dbReference>
<evidence type="ECO:0000256" key="1">
    <source>
        <dbReference type="ARBA" id="ARBA00009075"/>
    </source>
</evidence>
<dbReference type="AlphaFoldDB" id="A0A2D0ADQ3"/>
<accession>A0A2D0ADQ3</accession>
<dbReference type="eggNOG" id="ENOG50337UY">
    <property type="taxonomic scope" value="Bacteria"/>
</dbReference>
<gene>
    <name evidence="5" type="ORF">CEG18_11710</name>
</gene>
<feature type="chain" id="PRO_5012338654" evidence="4">
    <location>
        <begin position="24"/>
        <end position="442"/>
    </location>
</feature>
<reference evidence="5 6" key="1">
    <citation type="submission" date="2017-06" db="EMBL/GenBank/DDBJ databases">
        <title>Draft genome of Pseudomonas nitroreducens DF05.</title>
        <authorList>
            <person name="Iyer R."/>
        </authorList>
    </citation>
    <scope>NUCLEOTIDE SEQUENCE [LARGE SCALE GENOMIC DNA]</scope>
    <source>
        <strain evidence="5 6">DF05</strain>
    </source>
</reference>
<dbReference type="RefSeq" id="WP_088417648.1">
    <property type="nucleotide sequence ID" value="NZ_NJBA01000004.1"/>
</dbReference>
<dbReference type="GO" id="GO:0016020">
    <property type="term" value="C:membrane"/>
    <property type="evidence" value="ECO:0007669"/>
    <property type="project" value="InterPro"/>
</dbReference>
<evidence type="ECO:0000256" key="3">
    <source>
        <dbReference type="ARBA" id="ARBA00022729"/>
    </source>
</evidence>